<comment type="caution">
    <text evidence="2">The sequence shown here is derived from an EMBL/GenBank/DDBJ whole genome shotgun (WGS) entry which is preliminary data.</text>
</comment>
<evidence type="ECO:0000313" key="3">
    <source>
        <dbReference type="Proteomes" id="UP000887013"/>
    </source>
</evidence>
<sequence length="74" mass="8336">MRRYDRLPQHLLAKKGSKEQVEGQRLFDAENVVHHKFVAQGIYGGPNRCFEVNPIGGGKANQIEGMGQPNQPRH</sequence>
<evidence type="ECO:0000313" key="2">
    <source>
        <dbReference type="EMBL" id="GFS48627.1"/>
    </source>
</evidence>
<dbReference type="Proteomes" id="UP000887013">
    <property type="component" value="Unassembled WGS sequence"/>
</dbReference>
<dbReference type="EMBL" id="BMAW01045225">
    <property type="protein sequence ID" value="GFS48627.1"/>
    <property type="molecule type" value="Genomic_DNA"/>
</dbReference>
<gene>
    <name evidence="2" type="ORF">NPIL_46841</name>
</gene>
<feature type="region of interest" description="Disordered" evidence="1">
    <location>
        <begin position="1"/>
        <end position="20"/>
    </location>
</feature>
<dbReference type="AlphaFoldDB" id="A0A8X6JZI4"/>
<accession>A0A8X6JZI4</accession>
<protein>
    <submittedName>
        <fullName evidence="2">Uncharacterized protein</fullName>
    </submittedName>
</protein>
<proteinExistence type="predicted"/>
<reference evidence="2" key="1">
    <citation type="submission" date="2020-08" db="EMBL/GenBank/DDBJ databases">
        <title>Multicomponent nature underlies the extraordinary mechanical properties of spider dragline silk.</title>
        <authorList>
            <person name="Kono N."/>
            <person name="Nakamura H."/>
            <person name="Mori M."/>
            <person name="Yoshida Y."/>
            <person name="Ohtoshi R."/>
            <person name="Malay A.D."/>
            <person name="Moran D.A.P."/>
            <person name="Tomita M."/>
            <person name="Numata K."/>
            <person name="Arakawa K."/>
        </authorList>
    </citation>
    <scope>NUCLEOTIDE SEQUENCE</scope>
</reference>
<organism evidence="2 3">
    <name type="scientific">Nephila pilipes</name>
    <name type="common">Giant wood spider</name>
    <name type="synonym">Nephila maculata</name>
    <dbReference type="NCBI Taxonomy" id="299642"/>
    <lineage>
        <taxon>Eukaryota</taxon>
        <taxon>Metazoa</taxon>
        <taxon>Ecdysozoa</taxon>
        <taxon>Arthropoda</taxon>
        <taxon>Chelicerata</taxon>
        <taxon>Arachnida</taxon>
        <taxon>Araneae</taxon>
        <taxon>Araneomorphae</taxon>
        <taxon>Entelegynae</taxon>
        <taxon>Araneoidea</taxon>
        <taxon>Nephilidae</taxon>
        <taxon>Nephila</taxon>
    </lineage>
</organism>
<evidence type="ECO:0000256" key="1">
    <source>
        <dbReference type="SAM" id="MobiDB-lite"/>
    </source>
</evidence>
<keyword evidence="3" id="KW-1185">Reference proteome</keyword>
<name>A0A8X6JZI4_NEPPI</name>